<dbReference type="PANTHER" id="PTHR43098:SF5">
    <property type="entry name" value="DUAL-FUNCTIONAL MONOOXYGENASE_METHYLTRANSFERASE PSOF"/>
    <property type="match status" value="1"/>
</dbReference>
<dbReference type="EMBL" id="BAAAZN010000001">
    <property type="protein sequence ID" value="GAA3522627.1"/>
    <property type="molecule type" value="Genomic_DNA"/>
</dbReference>
<dbReference type="PANTHER" id="PTHR43098">
    <property type="entry name" value="L-ORNITHINE N(5)-MONOOXYGENASE-RELATED"/>
    <property type="match status" value="1"/>
</dbReference>
<dbReference type="Proteomes" id="UP001500689">
    <property type="component" value="Unassembled WGS sequence"/>
</dbReference>
<keyword evidence="6" id="KW-1185">Reference proteome</keyword>
<dbReference type="SUPFAM" id="SSF51905">
    <property type="entry name" value="FAD/NAD(P)-binding domain"/>
    <property type="match status" value="2"/>
</dbReference>
<protein>
    <recommendedName>
        <fullName evidence="7">Cyclohexanone monooxygenase</fullName>
    </recommendedName>
</protein>
<gene>
    <name evidence="5" type="ORF">GCM10022222_00550</name>
</gene>
<evidence type="ECO:0000256" key="4">
    <source>
        <dbReference type="ARBA" id="ARBA00023002"/>
    </source>
</evidence>
<dbReference type="InterPro" id="IPR050775">
    <property type="entry name" value="FAD-binding_Monooxygenases"/>
</dbReference>
<organism evidence="5 6">
    <name type="scientific">Amycolatopsis ultiminotia</name>
    <dbReference type="NCBI Taxonomy" id="543629"/>
    <lineage>
        <taxon>Bacteria</taxon>
        <taxon>Bacillati</taxon>
        <taxon>Actinomycetota</taxon>
        <taxon>Actinomycetes</taxon>
        <taxon>Pseudonocardiales</taxon>
        <taxon>Pseudonocardiaceae</taxon>
        <taxon>Amycolatopsis</taxon>
    </lineage>
</organism>
<evidence type="ECO:0000256" key="2">
    <source>
        <dbReference type="ARBA" id="ARBA00022827"/>
    </source>
</evidence>
<evidence type="ECO:0000313" key="6">
    <source>
        <dbReference type="Proteomes" id="UP001500689"/>
    </source>
</evidence>
<name>A0ABP6UWV3_9PSEU</name>
<sequence length="336" mass="37056">MFQRTPNYVMPGRNHLLSDEQRTELRHNFEGVWRKTFDHVFAFPMEPANRLGSDFDDAELERVLEAGWEASGFHFVFETFDDMFVDQRVNDRAAEFVRRKIRAIVNDPETAELLCPQAHPIGGKRPPLGTFYYETFNRPNVKLISVKDDPIQEITPAGLRTGTAEHEFDVIIFATGFDAITGPLAKMNVHGTGGRTIAGEWKEGAKVLLGVSTPGFPNLFSILGPQAPFASHPPVIEAQVDFIGQVLARAQADGIERAEATAEAAQAWSDQCDAVLDATILHQGEGRPWFLGENVPGKRPGTLCYLGGMGNYVAEVNKQVEDGFPGYVLTGSRVPA</sequence>
<evidence type="ECO:0008006" key="7">
    <source>
        <dbReference type="Google" id="ProtNLM"/>
    </source>
</evidence>
<keyword evidence="1" id="KW-0285">Flavoprotein</keyword>
<evidence type="ECO:0000313" key="5">
    <source>
        <dbReference type="EMBL" id="GAA3522627.1"/>
    </source>
</evidence>
<dbReference type="Gene3D" id="3.50.50.60">
    <property type="entry name" value="FAD/NAD(P)-binding domain"/>
    <property type="match status" value="1"/>
</dbReference>
<proteinExistence type="predicted"/>
<dbReference type="RefSeq" id="WP_344854149.1">
    <property type="nucleotide sequence ID" value="NZ_BAAAZN010000001.1"/>
</dbReference>
<evidence type="ECO:0000256" key="3">
    <source>
        <dbReference type="ARBA" id="ARBA00022857"/>
    </source>
</evidence>
<accession>A0ABP6UWV3</accession>
<keyword evidence="3" id="KW-0521">NADP</keyword>
<keyword evidence="2" id="KW-0274">FAD</keyword>
<reference evidence="6" key="1">
    <citation type="journal article" date="2019" name="Int. J. Syst. Evol. Microbiol.">
        <title>The Global Catalogue of Microorganisms (GCM) 10K type strain sequencing project: providing services to taxonomists for standard genome sequencing and annotation.</title>
        <authorList>
            <consortium name="The Broad Institute Genomics Platform"/>
            <consortium name="The Broad Institute Genome Sequencing Center for Infectious Disease"/>
            <person name="Wu L."/>
            <person name="Ma J."/>
        </authorList>
    </citation>
    <scope>NUCLEOTIDE SEQUENCE [LARGE SCALE GENOMIC DNA]</scope>
    <source>
        <strain evidence="6">JCM 16898</strain>
    </source>
</reference>
<evidence type="ECO:0000256" key="1">
    <source>
        <dbReference type="ARBA" id="ARBA00022630"/>
    </source>
</evidence>
<comment type="caution">
    <text evidence="5">The sequence shown here is derived from an EMBL/GenBank/DDBJ whole genome shotgun (WGS) entry which is preliminary data.</text>
</comment>
<dbReference type="InterPro" id="IPR036188">
    <property type="entry name" value="FAD/NAD-bd_sf"/>
</dbReference>
<keyword evidence="4" id="KW-0560">Oxidoreductase</keyword>